<keyword evidence="1" id="KW-0732">Signal</keyword>
<dbReference type="EMBL" id="LWDP01000002">
    <property type="protein sequence ID" value="ORD95128.1"/>
    <property type="molecule type" value="Genomic_DNA"/>
</dbReference>
<gene>
    <name evidence="2" type="ORF">ECANGB1_2614</name>
</gene>
<evidence type="ECO:0000256" key="1">
    <source>
        <dbReference type="SAM" id="SignalP"/>
    </source>
</evidence>
<dbReference type="VEuPathDB" id="MicrosporidiaDB:ECANGB1_2614"/>
<dbReference type="Proteomes" id="UP000192639">
    <property type="component" value="Unassembled WGS sequence"/>
</dbReference>
<dbReference type="AlphaFoldDB" id="A0A1Y1S9H0"/>
<organism evidence="2 3">
    <name type="scientific">Enterospora canceri</name>
    <dbReference type="NCBI Taxonomy" id="1081671"/>
    <lineage>
        <taxon>Eukaryota</taxon>
        <taxon>Fungi</taxon>
        <taxon>Fungi incertae sedis</taxon>
        <taxon>Microsporidia</taxon>
        <taxon>Enterocytozoonidae</taxon>
        <taxon>Enterospora</taxon>
    </lineage>
</organism>
<name>A0A1Y1S9H0_9MICR</name>
<evidence type="ECO:0008006" key="4">
    <source>
        <dbReference type="Google" id="ProtNLM"/>
    </source>
</evidence>
<accession>A0A1Y1S9H0</accession>
<feature type="signal peptide" evidence="1">
    <location>
        <begin position="1"/>
        <end position="24"/>
    </location>
</feature>
<feature type="chain" id="PRO_5012327334" description="Secreted protein" evidence="1">
    <location>
        <begin position="25"/>
        <end position="61"/>
    </location>
</feature>
<evidence type="ECO:0000313" key="3">
    <source>
        <dbReference type="Proteomes" id="UP000192639"/>
    </source>
</evidence>
<keyword evidence="3" id="KW-1185">Reference proteome</keyword>
<protein>
    <recommendedName>
        <fullName evidence="4">Secreted protein</fullName>
    </recommendedName>
</protein>
<proteinExistence type="predicted"/>
<reference evidence="2 3" key="1">
    <citation type="journal article" date="2017" name="Environ. Microbiol.">
        <title>Decay of the glycolytic pathway and adaptation to intranuclear parasitism within Enterocytozoonidae microsporidia.</title>
        <authorList>
            <person name="Wiredu Boakye D."/>
            <person name="Jaroenlak P."/>
            <person name="Prachumwat A."/>
            <person name="Williams T.A."/>
            <person name="Bateman K.S."/>
            <person name="Itsathitphaisarn O."/>
            <person name="Sritunyalucksana K."/>
            <person name="Paszkiewicz K.H."/>
            <person name="Moore K.A."/>
            <person name="Stentiford G.D."/>
            <person name="Williams B.A."/>
        </authorList>
    </citation>
    <scope>NUCLEOTIDE SEQUENCE [LARGE SCALE GENOMIC DNA]</scope>
    <source>
        <strain evidence="2 3">GB1</strain>
    </source>
</reference>
<evidence type="ECO:0000313" key="2">
    <source>
        <dbReference type="EMBL" id="ORD95128.1"/>
    </source>
</evidence>
<sequence>MFLITLYISCISSSILFSFSSVSSSESSFDVFDASSITLSALFDSSFRSSLNEMTIFCNVE</sequence>
<comment type="caution">
    <text evidence="2">The sequence shown here is derived from an EMBL/GenBank/DDBJ whole genome shotgun (WGS) entry which is preliminary data.</text>
</comment>